<feature type="transmembrane region" description="Helical" evidence="16">
    <location>
        <begin position="326"/>
        <end position="348"/>
    </location>
</feature>
<dbReference type="GO" id="GO:0005525">
    <property type="term" value="F:GTP binding"/>
    <property type="evidence" value="ECO:0007669"/>
    <property type="project" value="UniProtKB-KW"/>
</dbReference>
<feature type="transmembrane region" description="Helical" evidence="16">
    <location>
        <begin position="671"/>
        <end position="690"/>
    </location>
</feature>
<evidence type="ECO:0000256" key="15">
    <source>
        <dbReference type="PIRSR" id="PIRSR603373-2"/>
    </source>
</evidence>
<evidence type="ECO:0000256" key="4">
    <source>
        <dbReference type="ARBA" id="ARBA00022496"/>
    </source>
</evidence>
<dbReference type="GO" id="GO:0046872">
    <property type="term" value="F:metal ion binding"/>
    <property type="evidence" value="ECO:0007669"/>
    <property type="project" value="UniProtKB-KW"/>
</dbReference>
<dbReference type="InterPro" id="IPR006073">
    <property type="entry name" value="GTP-bd"/>
</dbReference>
<dbReference type="InterPro" id="IPR030389">
    <property type="entry name" value="G_FEOB_dom"/>
</dbReference>
<dbReference type="PRINTS" id="PR00326">
    <property type="entry name" value="GTP1OBG"/>
</dbReference>
<feature type="binding site" evidence="14">
    <location>
        <begin position="119"/>
        <end position="122"/>
    </location>
    <ligand>
        <name>GTP</name>
        <dbReference type="ChEBI" id="CHEBI:37565"/>
        <label>1</label>
    </ligand>
</feature>
<keyword evidence="12 16" id="KW-0472">Membrane</keyword>
<feature type="transmembrane region" description="Helical" evidence="16">
    <location>
        <begin position="286"/>
        <end position="306"/>
    </location>
</feature>
<dbReference type="PANTHER" id="PTHR43185">
    <property type="entry name" value="FERROUS IRON TRANSPORT PROTEIN B"/>
    <property type="match status" value="1"/>
</dbReference>
<feature type="binding site" evidence="15">
    <location>
        <position position="25"/>
    </location>
    <ligand>
        <name>Mg(2+)</name>
        <dbReference type="ChEBI" id="CHEBI:18420"/>
        <label>2</label>
    </ligand>
</feature>
<keyword evidence="2 16" id="KW-0813">Transport</keyword>
<evidence type="ECO:0000256" key="13">
    <source>
        <dbReference type="NCBIfam" id="TIGR00437"/>
    </source>
</evidence>
<evidence type="ECO:0000256" key="9">
    <source>
        <dbReference type="ARBA" id="ARBA00023004"/>
    </source>
</evidence>
<keyword evidence="7 14" id="KW-0547">Nucleotide-binding</keyword>
<dbReference type="Pfam" id="PF07664">
    <property type="entry name" value="FeoB_C"/>
    <property type="match status" value="1"/>
</dbReference>
<evidence type="ECO:0000259" key="17">
    <source>
        <dbReference type="PROSITE" id="PS51711"/>
    </source>
</evidence>
<dbReference type="RefSeq" id="WP_369601245.1">
    <property type="nucleotide sequence ID" value="NZ_CP154858.1"/>
</dbReference>
<accession>A0AB39UVB4</accession>
<feature type="binding site" evidence="15">
    <location>
        <position position="21"/>
    </location>
    <ligand>
        <name>Mg(2+)</name>
        <dbReference type="ChEBI" id="CHEBI:18420"/>
        <label>2</label>
    </ligand>
</feature>
<feature type="transmembrane region" description="Helical" evidence="16">
    <location>
        <begin position="638"/>
        <end position="659"/>
    </location>
</feature>
<feature type="binding site" evidence="14">
    <location>
        <begin position="35"/>
        <end position="39"/>
    </location>
    <ligand>
        <name>GTP</name>
        <dbReference type="ChEBI" id="CHEBI:37565"/>
        <label>2</label>
    </ligand>
</feature>
<evidence type="ECO:0000256" key="12">
    <source>
        <dbReference type="ARBA" id="ARBA00023136"/>
    </source>
</evidence>
<dbReference type="NCBIfam" id="TIGR00437">
    <property type="entry name" value="feoB"/>
    <property type="match status" value="1"/>
</dbReference>
<dbReference type="EMBL" id="CP154858">
    <property type="protein sequence ID" value="XDT72233.1"/>
    <property type="molecule type" value="Genomic_DNA"/>
</dbReference>
<comment type="function">
    <text evidence="16">Probable transporter of a GTP-driven Fe(2+) uptake system.</text>
</comment>
<evidence type="ECO:0000256" key="3">
    <source>
        <dbReference type="ARBA" id="ARBA00022475"/>
    </source>
</evidence>
<dbReference type="SUPFAM" id="SSF52540">
    <property type="entry name" value="P-loop containing nucleoside triphosphate hydrolases"/>
    <property type="match status" value="1"/>
</dbReference>
<protein>
    <recommendedName>
        <fullName evidence="13 16">Ferrous iron transport protein B</fullName>
    </recommendedName>
</protein>
<feature type="transmembrane region" description="Helical" evidence="16">
    <location>
        <begin position="252"/>
        <end position="274"/>
    </location>
</feature>
<evidence type="ECO:0000256" key="10">
    <source>
        <dbReference type="ARBA" id="ARBA00023065"/>
    </source>
</evidence>
<comment type="similarity">
    <text evidence="16">Belongs to the TRAFAC class TrmE-Era-EngA-EngB-Septin-like GTPase superfamily. FeoB GTPase (TC 9.A.8) family.</text>
</comment>
<keyword evidence="8 16" id="KW-1133">Transmembrane helix</keyword>
<keyword evidence="9 16" id="KW-0408">Iron</keyword>
<evidence type="ECO:0000256" key="14">
    <source>
        <dbReference type="PIRSR" id="PIRSR603373-1"/>
    </source>
</evidence>
<keyword evidence="15" id="KW-0460">Magnesium</keyword>
<dbReference type="InterPro" id="IPR011640">
    <property type="entry name" value="Fe2_transport_prot_B_C"/>
</dbReference>
<feature type="binding site" evidence="14">
    <location>
        <begin position="56"/>
        <end position="59"/>
    </location>
    <ligand>
        <name>GTP</name>
        <dbReference type="ChEBI" id="CHEBI:37565"/>
        <label>3</label>
    </ligand>
</feature>
<keyword evidence="11 14" id="KW-0342">GTP-binding</keyword>
<feature type="binding site" evidence="15">
    <location>
        <position position="22"/>
    </location>
    <ligand>
        <name>Mg(2+)</name>
        <dbReference type="ChEBI" id="CHEBI:18420"/>
        <label>1</label>
    </ligand>
</feature>
<evidence type="ECO:0000256" key="11">
    <source>
        <dbReference type="ARBA" id="ARBA00023134"/>
    </source>
</evidence>
<feature type="transmembrane region" description="Helical" evidence="16">
    <location>
        <begin position="392"/>
        <end position="412"/>
    </location>
</feature>
<dbReference type="Pfam" id="PF02421">
    <property type="entry name" value="FeoB_N"/>
    <property type="match status" value="1"/>
</dbReference>
<feature type="domain" description="FeoB-type G" evidence="17">
    <location>
        <begin position="3"/>
        <end position="168"/>
    </location>
</feature>
<feature type="transmembrane region" description="Helical" evidence="16">
    <location>
        <begin position="221"/>
        <end position="246"/>
    </location>
</feature>
<dbReference type="InterPro" id="IPR011642">
    <property type="entry name" value="Gate_dom"/>
</dbReference>
<keyword evidence="5" id="KW-0997">Cell inner membrane</keyword>
<dbReference type="AlphaFoldDB" id="A0AB39UVB4"/>
<dbReference type="InterPro" id="IPR027417">
    <property type="entry name" value="P-loop_NTPase"/>
</dbReference>
<dbReference type="PROSITE" id="PS51711">
    <property type="entry name" value="G_FEOB"/>
    <property type="match status" value="1"/>
</dbReference>
<dbReference type="FunFam" id="3.40.50.300:FF:000426">
    <property type="entry name" value="Ferrous iron transport protein B"/>
    <property type="match status" value="1"/>
</dbReference>
<dbReference type="InterPro" id="IPR050860">
    <property type="entry name" value="FeoB_GTPase"/>
</dbReference>
<dbReference type="InterPro" id="IPR005225">
    <property type="entry name" value="Small_GTP-bd"/>
</dbReference>
<name>A0AB39UVB4_9GAMM</name>
<dbReference type="PANTHER" id="PTHR43185:SF1">
    <property type="entry name" value="FE(2+) TRANSPORTER FEOB"/>
    <property type="match status" value="1"/>
</dbReference>
<evidence type="ECO:0000313" key="18">
    <source>
        <dbReference type="EMBL" id="XDT72233.1"/>
    </source>
</evidence>
<feature type="binding site" evidence="15">
    <location>
        <position position="24"/>
    </location>
    <ligand>
        <name>Mg(2+)</name>
        <dbReference type="ChEBI" id="CHEBI:18420"/>
        <label>2</label>
    </ligand>
</feature>
<evidence type="ECO:0000256" key="2">
    <source>
        <dbReference type="ARBA" id="ARBA00022448"/>
    </source>
</evidence>
<dbReference type="Gene3D" id="3.40.50.300">
    <property type="entry name" value="P-loop containing nucleotide triphosphate hydrolases"/>
    <property type="match status" value="1"/>
</dbReference>
<proteinExistence type="inferred from homology"/>
<evidence type="ECO:0000256" key="8">
    <source>
        <dbReference type="ARBA" id="ARBA00022989"/>
    </source>
</evidence>
<evidence type="ECO:0000256" key="16">
    <source>
        <dbReference type="RuleBase" id="RU362098"/>
    </source>
</evidence>
<evidence type="ECO:0000256" key="7">
    <source>
        <dbReference type="ARBA" id="ARBA00022741"/>
    </source>
</evidence>
<comment type="subcellular location">
    <subcellularLocation>
        <location evidence="1 16">Cell inner membrane</location>
        <topology evidence="1 16">Multi-pass membrane protein</topology>
    </subcellularLocation>
</comment>
<dbReference type="InterPro" id="IPR003373">
    <property type="entry name" value="Fe2_transport_prot-B"/>
</dbReference>
<dbReference type="Pfam" id="PF07670">
    <property type="entry name" value="Gate"/>
    <property type="match status" value="2"/>
</dbReference>
<feature type="binding site" evidence="14">
    <location>
        <begin position="10"/>
        <end position="17"/>
    </location>
    <ligand>
        <name>GTP</name>
        <dbReference type="ChEBI" id="CHEBI:37565"/>
        <label>1</label>
    </ligand>
</feature>
<sequence length="721" mass="76500">MAEKTLALVGNPNCGKTTVFNALTGARQRVGNWPGVTVEKKTGAFTHDGTTWRVVDLPGTYALHAPEEASVDEWIASEYVHSGEADILVNVVDATTLERGLLLTTQLLETGRPVIVVLNMMDVLRADGLDVDVELLSRELGCPVVPAVAKRRHGLQPLLEVLQHPVQPASGRPWGGEAGCEGELQARFAWISQLCAGAVHQAQGMRTDVTGWVDRIVLNRLLGIPVFLGMMYLLFMVAINVGSAFIDFFDGVAGAIFVDGVTWAMNSIGAPGWVTTLLAGGVGSGIQLVASFIPVIACLFFFLSFMEGSGYMARAAFVVDRGMRALGLPGKAFVPLIVGFGCNVPSVMAARTLDTAPDRLLTTLMAPFMSCGARLTVYALFVAAFFPHGGQNVVFGLYLLGIALAVATGFLLRRYLFTGETTPFIMELPRYHLPGLRYLLSTTWHRLHGFVVRAGKAIIAAVVVLNLLASVGTDGRIGQVKVDESLLAGAGRLLTPVFAPMGIEHDNWPATVGMFSGVFAKEVVVGTLDTLYRARQGDQDLAEPPTLAAISARVAGAMDSVPANLAGLQDVLTDPLGLAAVGDAESAVHAAGVSDAAFGQLKLAFAGTAGALAYMVFVLLYTPCLATLGAIAREQGRFWAGFAAVWTFVTAYAVAVGVYQVSRLAASPLESVGWLVAMAALLGTGYAVLLHKARPRVRRMVRIPAVCLDEEEDCTAAKCCH</sequence>
<organism evidence="18">
    <name type="scientific">Thermohahella caldifontis</name>
    <dbReference type="NCBI Taxonomy" id="3142973"/>
    <lineage>
        <taxon>Bacteria</taxon>
        <taxon>Pseudomonadati</taxon>
        <taxon>Pseudomonadota</taxon>
        <taxon>Gammaproteobacteria</taxon>
        <taxon>Oceanospirillales</taxon>
        <taxon>Hahellaceae</taxon>
        <taxon>Thermohahella</taxon>
    </lineage>
</organism>
<dbReference type="KEGG" id="tcd:AAIA72_15765"/>
<evidence type="ECO:0000256" key="6">
    <source>
        <dbReference type="ARBA" id="ARBA00022692"/>
    </source>
</evidence>
<evidence type="ECO:0000256" key="5">
    <source>
        <dbReference type="ARBA" id="ARBA00022519"/>
    </source>
</evidence>
<dbReference type="GO" id="GO:0005886">
    <property type="term" value="C:plasma membrane"/>
    <property type="evidence" value="ECO:0007669"/>
    <property type="project" value="UniProtKB-SubCell"/>
</dbReference>
<gene>
    <name evidence="18" type="primary">feoB</name>
    <name evidence="18" type="ORF">AAIA72_15765</name>
</gene>
<keyword evidence="15" id="KW-0479">Metal-binding</keyword>
<keyword evidence="3" id="KW-1003">Cell membrane</keyword>
<feature type="transmembrane region" description="Helical" evidence="16">
    <location>
        <begin position="611"/>
        <end position="631"/>
    </location>
</feature>
<evidence type="ECO:0000256" key="1">
    <source>
        <dbReference type="ARBA" id="ARBA00004429"/>
    </source>
</evidence>
<dbReference type="CDD" id="cd01879">
    <property type="entry name" value="FeoB"/>
    <property type="match status" value="1"/>
</dbReference>
<keyword evidence="10" id="KW-0406">Ion transport</keyword>
<reference evidence="18" key="1">
    <citation type="submission" date="2024-05" db="EMBL/GenBank/DDBJ databases">
        <title>Genome sequencing of novel strain.</title>
        <authorList>
            <person name="Ganbat D."/>
            <person name="Ganbat S."/>
            <person name="Lee S.-J."/>
        </authorList>
    </citation>
    <scope>NUCLEOTIDE SEQUENCE</scope>
    <source>
        <strain evidence="18">SMD15-11</strain>
    </source>
</reference>
<feature type="transmembrane region" description="Helical" evidence="16">
    <location>
        <begin position="360"/>
        <end position="386"/>
    </location>
</feature>
<dbReference type="GO" id="GO:0015093">
    <property type="term" value="F:ferrous iron transmembrane transporter activity"/>
    <property type="evidence" value="ECO:0007669"/>
    <property type="project" value="UniProtKB-UniRule"/>
</dbReference>
<keyword evidence="6 16" id="KW-0812">Transmembrane</keyword>
<keyword evidence="4 16" id="KW-0410">Iron transport</keyword>
<dbReference type="NCBIfam" id="TIGR00231">
    <property type="entry name" value="small_GTP"/>
    <property type="match status" value="1"/>
</dbReference>